<protein>
    <submittedName>
        <fullName evidence="2">Transcriptional regulator</fullName>
    </submittedName>
</protein>
<dbReference type="GO" id="GO:0003677">
    <property type="term" value="F:DNA binding"/>
    <property type="evidence" value="ECO:0007669"/>
    <property type="project" value="InterPro"/>
</dbReference>
<dbReference type="InterPro" id="IPR010982">
    <property type="entry name" value="Lambda_DNA-bd_dom_sf"/>
</dbReference>
<dbReference type="Pfam" id="PF13560">
    <property type="entry name" value="HTH_31"/>
    <property type="match status" value="1"/>
</dbReference>
<dbReference type="InterPro" id="IPR052345">
    <property type="entry name" value="Rad_response_metalloprotease"/>
</dbReference>
<dbReference type="EMBL" id="NHON01000069">
    <property type="protein sequence ID" value="OWJ64090.1"/>
    <property type="molecule type" value="Genomic_DNA"/>
</dbReference>
<dbReference type="CDD" id="cd00093">
    <property type="entry name" value="HTH_XRE"/>
    <property type="match status" value="1"/>
</dbReference>
<dbReference type="SMART" id="SM00530">
    <property type="entry name" value="HTH_XRE"/>
    <property type="match status" value="1"/>
</dbReference>
<reference evidence="3" key="1">
    <citation type="submission" date="2017-05" db="EMBL/GenBank/DDBJ databases">
        <authorList>
            <person name="Macchi M."/>
            <person name="Festa S."/>
            <person name="Coppotelli B.M."/>
            <person name="Morelli I.S."/>
        </authorList>
    </citation>
    <scope>NUCLEOTIDE SEQUENCE [LARGE SCALE GENOMIC DNA]</scope>
    <source>
        <strain evidence="3">I</strain>
    </source>
</reference>
<dbReference type="RefSeq" id="WP_088154680.1">
    <property type="nucleotide sequence ID" value="NZ_NHON01000069.1"/>
</dbReference>
<feature type="domain" description="HTH cro/C1-type" evidence="1">
    <location>
        <begin position="20"/>
        <end position="74"/>
    </location>
</feature>
<evidence type="ECO:0000259" key="1">
    <source>
        <dbReference type="PROSITE" id="PS50943"/>
    </source>
</evidence>
<keyword evidence="3" id="KW-1185">Reference proteome</keyword>
<sequence>MTASELSDGEAERRQLGEKLREAREYVGYSQDEVASFLKVPRTAITNIESGQRKVEALELKRLAELYRQPVSHFTGDEAGTTLPADVAHLARQAAALSPKDREELGRFAEFLKMRATGAK</sequence>
<accession>A0A211ZFR9</accession>
<organism evidence="2 3">
    <name type="scientific">Inquilinus limosus</name>
    <dbReference type="NCBI Taxonomy" id="171674"/>
    <lineage>
        <taxon>Bacteria</taxon>
        <taxon>Pseudomonadati</taxon>
        <taxon>Pseudomonadota</taxon>
        <taxon>Alphaproteobacteria</taxon>
        <taxon>Rhodospirillales</taxon>
        <taxon>Rhodospirillaceae</taxon>
        <taxon>Inquilinus</taxon>
    </lineage>
</organism>
<comment type="caution">
    <text evidence="2">The sequence shown here is derived from an EMBL/GenBank/DDBJ whole genome shotgun (WGS) entry which is preliminary data.</text>
</comment>
<dbReference type="PANTHER" id="PTHR43236">
    <property type="entry name" value="ANTITOXIN HIGA1"/>
    <property type="match status" value="1"/>
</dbReference>
<dbReference type="Proteomes" id="UP000196655">
    <property type="component" value="Unassembled WGS sequence"/>
</dbReference>
<dbReference type="Gene3D" id="1.10.260.40">
    <property type="entry name" value="lambda repressor-like DNA-binding domains"/>
    <property type="match status" value="1"/>
</dbReference>
<dbReference type="InterPro" id="IPR001387">
    <property type="entry name" value="Cro/C1-type_HTH"/>
</dbReference>
<dbReference type="PANTHER" id="PTHR43236:SF1">
    <property type="entry name" value="BLL7220 PROTEIN"/>
    <property type="match status" value="1"/>
</dbReference>
<dbReference type="PROSITE" id="PS50943">
    <property type="entry name" value="HTH_CROC1"/>
    <property type="match status" value="1"/>
</dbReference>
<dbReference type="SUPFAM" id="SSF47413">
    <property type="entry name" value="lambda repressor-like DNA-binding domains"/>
    <property type="match status" value="1"/>
</dbReference>
<gene>
    <name evidence="2" type="ORF">BWR60_26620</name>
</gene>
<evidence type="ECO:0000313" key="3">
    <source>
        <dbReference type="Proteomes" id="UP000196655"/>
    </source>
</evidence>
<dbReference type="AlphaFoldDB" id="A0A211ZFR9"/>
<evidence type="ECO:0000313" key="2">
    <source>
        <dbReference type="EMBL" id="OWJ64090.1"/>
    </source>
</evidence>
<dbReference type="OrthoDB" id="9794834at2"/>
<name>A0A211ZFR9_9PROT</name>
<proteinExistence type="predicted"/>